<evidence type="ECO:0000256" key="5">
    <source>
        <dbReference type="SAM" id="Phobius"/>
    </source>
</evidence>
<proteinExistence type="predicted"/>
<keyword evidence="3 5" id="KW-1133">Transmembrane helix</keyword>
<sequence length="404" mass="41621">MNIADRAKAILLNPRPTWGLIEAEPATPAGLYKGYLMWLAAIPAVCGFIGMSLIGVGGFGFTVRLSPLAGLGNAVLSYVLSLVGIYVLSLIANALAPRFGGVQSPIQALKLTVYASTAALVGGVFSLLPMLSMLGLLAALYSIYLIYTGLPVLMKNPPEKSAVYTLVLIVASIVLGVVFGALLALFRPHHPMMGGGVSITTPQGKVAIDSAALAAAGKKMEEATRQMEQAQKSGNPASAAAAAGQAAAVAMGALGGAQGSVDVQALKAALPDQLAGLPRTALEVQNNQAMGVSMGQAQAEYGRGDKHLRAEIIDMGGLSGLAQMAGLVQGEKESDGRIEKTWQAGGRTLHEDYRKDGSEADAKTILKNGLVVSVEGRGVPIDGVRGAMGQLDLAALEGLQRQKP</sequence>
<gene>
    <name evidence="7" type="ORF">ACFFGG_09220</name>
</gene>
<keyword evidence="2 5" id="KW-0812">Transmembrane</keyword>
<evidence type="ECO:0000256" key="2">
    <source>
        <dbReference type="ARBA" id="ARBA00022692"/>
    </source>
</evidence>
<name>A0ABV6PSC4_9BURK</name>
<feature type="transmembrane region" description="Helical" evidence="5">
    <location>
        <begin position="108"/>
        <end position="128"/>
    </location>
</feature>
<accession>A0ABV6PSC4</accession>
<feature type="domain" description="Yip1" evidence="6">
    <location>
        <begin position="9"/>
        <end position="178"/>
    </location>
</feature>
<dbReference type="Proteomes" id="UP001589834">
    <property type="component" value="Unassembled WGS sequence"/>
</dbReference>
<dbReference type="EMBL" id="JBHLTN010000018">
    <property type="protein sequence ID" value="MFC0592736.1"/>
    <property type="molecule type" value="Genomic_DNA"/>
</dbReference>
<dbReference type="RefSeq" id="WP_377482429.1">
    <property type="nucleotide sequence ID" value="NZ_JBHLTN010000018.1"/>
</dbReference>
<dbReference type="Pfam" id="PF04893">
    <property type="entry name" value="Yip1"/>
    <property type="match status" value="1"/>
</dbReference>
<dbReference type="InterPro" id="IPR006977">
    <property type="entry name" value="Yip1_dom"/>
</dbReference>
<feature type="transmembrane region" description="Helical" evidence="5">
    <location>
        <begin position="75"/>
        <end position="96"/>
    </location>
</feature>
<evidence type="ECO:0000256" key="1">
    <source>
        <dbReference type="ARBA" id="ARBA00004141"/>
    </source>
</evidence>
<evidence type="ECO:0000256" key="4">
    <source>
        <dbReference type="ARBA" id="ARBA00023136"/>
    </source>
</evidence>
<reference evidence="7 8" key="1">
    <citation type="submission" date="2024-09" db="EMBL/GenBank/DDBJ databases">
        <authorList>
            <person name="Sun Q."/>
            <person name="Mori K."/>
        </authorList>
    </citation>
    <scope>NUCLEOTIDE SEQUENCE [LARGE SCALE GENOMIC DNA]</scope>
    <source>
        <strain evidence="7 8">NCAIM B.02336</strain>
    </source>
</reference>
<feature type="transmembrane region" description="Helical" evidence="5">
    <location>
        <begin position="133"/>
        <end position="150"/>
    </location>
</feature>
<organism evidence="7 8">
    <name type="scientific">Ottowia pentelensis</name>
    <dbReference type="NCBI Taxonomy" id="511108"/>
    <lineage>
        <taxon>Bacteria</taxon>
        <taxon>Pseudomonadati</taxon>
        <taxon>Pseudomonadota</taxon>
        <taxon>Betaproteobacteria</taxon>
        <taxon>Burkholderiales</taxon>
        <taxon>Comamonadaceae</taxon>
        <taxon>Ottowia</taxon>
    </lineage>
</organism>
<evidence type="ECO:0000313" key="8">
    <source>
        <dbReference type="Proteomes" id="UP001589834"/>
    </source>
</evidence>
<comment type="subcellular location">
    <subcellularLocation>
        <location evidence="1">Membrane</location>
        <topology evidence="1">Multi-pass membrane protein</topology>
    </subcellularLocation>
</comment>
<evidence type="ECO:0000313" key="7">
    <source>
        <dbReference type="EMBL" id="MFC0592736.1"/>
    </source>
</evidence>
<evidence type="ECO:0000256" key="3">
    <source>
        <dbReference type="ARBA" id="ARBA00022989"/>
    </source>
</evidence>
<protein>
    <submittedName>
        <fullName evidence="7">Yip1 family protein</fullName>
    </submittedName>
</protein>
<feature type="transmembrane region" description="Helical" evidence="5">
    <location>
        <begin position="35"/>
        <end position="63"/>
    </location>
</feature>
<feature type="transmembrane region" description="Helical" evidence="5">
    <location>
        <begin position="162"/>
        <end position="186"/>
    </location>
</feature>
<evidence type="ECO:0000259" key="6">
    <source>
        <dbReference type="Pfam" id="PF04893"/>
    </source>
</evidence>
<keyword evidence="4 5" id="KW-0472">Membrane</keyword>
<comment type="caution">
    <text evidence="7">The sequence shown here is derived from an EMBL/GenBank/DDBJ whole genome shotgun (WGS) entry which is preliminary data.</text>
</comment>
<keyword evidence="8" id="KW-1185">Reference proteome</keyword>